<dbReference type="RefSeq" id="WP_013651941.1">
    <property type="nucleotide sequence ID" value="NC_015259.1"/>
</dbReference>
<gene>
    <name evidence="3" type="ordered locus">SL003B_1195</name>
</gene>
<dbReference type="Gene3D" id="3.40.50.12710">
    <property type="match status" value="1"/>
</dbReference>
<reference evidence="3 4" key="1">
    <citation type="journal article" date="2011" name="J. Bacteriol.">
        <title>Complete genome sequence of Polymorphum gilvum SL003B-26A1T, a crude oil-degrading bacterium from oil-polluted saline soil.</title>
        <authorList>
            <person name="Li S.G."/>
            <person name="Tang Y.Q."/>
            <person name="Nie Y."/>
            <person name="Cai M."/>
            <person name="Wu X.L."/>
        </authorList>
    </citation>
    <scope>NUCLEOTIDE SEQUENCE [LARGE SCALE GENOMIC DNA]</scope>
    <source>
        <strain evidence="4">LMG 25793 / CGMCC 1.9160 / SL003B-26A1</strain>
    </source>
</reference>
<sequence length="364" mass="38397">MSATPLCDRLIRRIALYGPITVADYMAACLGDPDHGYYTTAAEPFGRAGDFITAPEVSQMFGELIGAWTVAAWQAMGAPASVRLVELGPGRGTLMADLLRTAALRPDFLAAATLHLVETSPRLGAVQAKTLAGAALAPIWHDRLDDVPDGPLLLVANEFFDALPIHQYVRTPTGWRERCVGLSEEGSLAFGIGVARLPDTAIPGTARAAPDGAILETAPMAAGIARRIGARLKAQGGAALIVDYGHMHTAPGDTLQALRRHAHDDVLASPGVADLTAHVDFESLAQAARDGGAHSFGPLEQGDFLLRLGLLERAGALGAGKSPDVQERIRADVERLAAPERMGSLFKVLALTDGRFVPVPFDSR</sequence>
<dbReference type="InterPro" id="IPR038375">
    <property type="entry name" value="NDUFAF7_sf"/>
</dbReference>
<evidence type="ECO:0000313" key="3">
    <source>
        <dbReference type="EMBL" id="ADZ69624.1"/>
    </source>
</evidence>
<evidence type="ECO:0000256" key="2">
    <source>
        <dbReference type="ARBA" id="ARBA00022679"/>
    </source>
</evidence>
<keyword evidence="1" id="KW-0489">Methyltransferase</keyword>
<proteinExistence type="predicted"/>
<dbReference type="HOGENOM" id="CLU_024840_3_0_5"/>
<keyword evidence="2" id="KW-0808">Transferase</keyword>
<dbReference type="PATRIC" id="fig|991905.3.peg.1222"/>
<protein>
    <submittedName>
        <fullName evidence="3">ATP synthase beta subunit/transription termination factor rho</fullName>
    </submittedName>
</protein>
<dbReference type="EMBL" id="CP002568">
    <property type="protein sequence ID" value="ADZ69624.1"/>
    <property type="molecule type" value="Genomic_DNA"/>
</dbReference>
<dbReference type="STRING" id="991905.SL003B_1195"/>
<dbReference type="KEGG" id="pgv:SL003B_1195"/>
<accession>F2J0F6</accession>
<dbReference type="PANTHER" id="PTHR12049:SF7">
    <property type="entry name" value="PROTEIN ARGININE METHYLTRANSFERASE NDUFAF7, MITOCHONDRIAL"/>
    <property type="match status" value="1"/>
</dbReference>
<dbReference type="PANTHER" id="PTHR12049">
    <property type="entry name" value="PROTEIN ARGININE METHYLTRANSFERASE NDUFAF7, MITOCHONDRIAL"/>
    <property type="match status" value="1"/>
</dbReference>
<name>F2J0F6_POLGS</name>
<dbReference type="Proteomes" id="UP000008130">
    <property type="component" value="Chromosome"/>
</dbReference>
<evidence type="ECO:0000256" key="1">
    <source>
        <dbReference type="ARBA" id="ARBA00022603"/>
    </source>
</evidence>
<dbReference type="InterPro" id="IPR029063">
    <property type="entry name" value="SAM-dependent_MTases_sf"/>
</dbReference>
<dbReference type="eggNOG" id="COG1565">
    <property type="taxonomic scope" value="Bacteria"/>
</dbReference>
<organism evidence="3 4">
    <name type="scientific">Polymorphum gilvum (strain LMG 25793 / CGMCC 1.9160 / SL003B-26A1)</name>
    <dbReference type="NCBI Taxonomy" id="991905"/>
    <lineage>
        <taxon>Bacteria</taxon>
        <taxon>Pseudomonadati</taxon>
        <taxon>Pseudomonadota</taxon>
        <taxon>Alphaproteobacteria</taxon>
        <taxon>Rhodobacterales</taxon>
        <taxon>Paracoccaceae</taxon>
        <taxon>Polymorphum</taxon>
    </lineage>
</organism>
<dbReference type="GO" id="GO:0032259">
    <property type="term" value="P:methylation"/>
    <property type="evidence" value="ECO:0007669"/>
    <property type="project" value="UniProtKB-KW"/>
</dbReference>
<dbReference type="Pfam" id="PF02636">
    <property type="entry name" value="Methyltransf_28"/>
    <property type="match status" value="1"/>
</dbReference>
<dbReference type="GO" id="GO:0035243">
    <property type="term" value="F:protein-arginine omega-N symmetric methyltransferase activity"/>
    <property type="evidence" value="ECO:0007669"/>
    <property type="project" value="TreeGrafter"/>
</dbReference>
<evidence type="ECO:0000313" key="4">
    <source>
        <dbReference type="Proteomes" id="UP000008130"/>
    </source>
</evidence>
<dbReference type="InterPro" id="IPR003788">
    <property type="entry name" value="NDUFAF7"/>
</dbReference>
<dbReference type="AlphaFoldDB" id="F2J0F6"/>
<keyword evidence="4" id="KW-1185">Reference proteome</keyword>
<dbReference type="SUPFAM" id="SSF53335">
    <property type="entry name" value="S-adenosyl-L-methionine-dependent methyltransferases"/>
    <property type="match status" value="1"/>
</dbReference>